<dbReference type="Proteomes" id="UP000663844">
    <property type="component" value="Unassembled WGS sequence"/>
</dbReference>
<sequence length="144" mass="16598">MYTYEQQSMSIFLPKLLCPLVKKLREEPSDKSDILKIANSYFRCGILYDEQSLYVKSSLAYISAFDLYYTKSISASDTLIKLMSKILDNYINYELQPTMILEIAQELSLSEADISQMRLKIGAMYRDNQIENVDDLDDEGDTSN</sequence>
<name>A0A820PUR9_9BILA</name>
<dbReference type="EMBL" id="CAJOAZ010027269">
    <property type="protein sequence ID" value="CAF4408359.1"/>
    <property type="molecule type" value="Genomic_DNA"/>
</dbReference>
<accession>A0A820PUR9</accession>
<evidence type="ECO:0000313" key="1">
    <source>
        <dbReference type="EMBL" id="CAF4408359.1"/>
    </source>
</evidence>
<gene>
    <name evidence="1" type="ORF">OXD698_LOCUS51877</name>
</gene>
<dbReference type="AlphaFoldDB" id="A0A820PUR9"/>
<feature type="non-terminal residue" evidence="1">
    <location>
        <position position="144"/>
    </location>
</feature>
<evidence type="ECO:0000313" key="2">
    <source>
        <dbReference type="Proteomes" id="UP000663844"/>
    </source>
</evidence>
<organism evidence="1 2">
    <name type="scientific">Adineta steineri</name>
    <dbReference type="NCBI Taxonomy" id="433720"/>
    <lineage>
        <taxon>Eukaryota</taxon>
        <taxon>Metazoa</taxon>
        <taxon>Spiralia</taxon>
        <taxon>Gnathifera</taxon>
        <taxon>Rotifera</taxon>
        <taxon>Eurotatoria</taxon>
        <taxon>Bdelloidea</taxon>
        <taxon>Adinetida</taxon>
        <taxon>Adinetidae</taxon>
        <taxon>Adineta</taxon>
    </lineage>
</organism>
<protein>
    <submittedName>
        <fullName evidence="1">Uncharacterized protein</fullName>
    </submittedName>
</protein>
<proteinExistence type="predicted"/>
<reference evidence="1" key="1">
    <citation type="submission" date="2021-02" db="EMBL/GenBank/DDBJ databases">
        <authorList>
            <person name="Nowell W R."/>
        </authorList>
    </citation>
    <scope>NUCLEOTIDE SEQUENCE</scope>
</reference>
<comment type="caution">
    <text evidence="1">The sequence shown here is derived from an EMBL/GenBank/DDBJ whole genome shotgun (WGS) entry which is preliminary data.</text>
</comment>